<protein>
    <submittedName>
        <fullName evidence="1">Uncharacterized protein</fullName>
    </submittedName>
</protein>
<evidence type="ECO:0000313" key="1">
    <source>
        <dbReference type="EMBL" id="GAA5070719.1"/>
    </source>
</evidence>
<sequence length="86" mass="9663">MTRRVTLQQRMRRPRSLRLGPFQVWVARIPQCPRFAVGQIAVTDTPGTPAPGQRWANDAQGRTLVVAGVAFGVLRRRSVLMSIRQP</sequence>
<keyword evidence="2" id="KW-1185">Reference proteome</keyword>
<dbReference type="Proteomes" id="UP001500124">
    <property type="component" value="Unassembled WGS sequence"/>
</dbReference>
<name>A0ABP9L471_9ACTN</name>
<reference evidence="2" key="1">
    <citation type="journal article" date="2019" name="Int. J. Syst. Evol. Microbiol.">
        <title>The Global Catalogue of Microorganisms (GCM) 10K type strain sequencing project: providing services to taxonomists for standard genome sequencing and annotation.</title>
        <authorList>
            <consortium name="The Broad Institute Genomics Platform"/>
            <consortium name="The Broad Institute Genome Sequencing Center for Infectious Disease"/>
            <person name="Wu L."/>
            <person name="Ma J."/>
        </authorList>
    </citation>
    <scope>NUCLEOTIDE SEQUENCE [LARGE SCALE GENOMIC DNA]</scope>
    <source>
        <strain evidence="2">JCM 18410</strain>
    </source>
</reference>
<evidence type="ECO:0000313" key="2">
    <source>
        <dbReference type="Proteomes" id="UP001500124"/>
    </source>
</evidence>
<comment type="caution">
    <text evidence="1">The sequence shown here is derived from an EMBL/GenBank/DDBJ whole genome shotgun (WGS) entry which is preliminary data.</text>
</comment>
<accession>A0ABP9L471</accession>
<gene>
    <name evidence="1" type="ORF">GCM10023336_56100</name>
</gene>
<dbReference type="EMBL" id="BAABKC010000087">
    <property type="protein sequence ID" value="GAA5070719.1"/>
    <property type="molecule type" value="Genomic_DNA"/>
</dbReference>
<organism evidence="1 2">
    <name type="scientific">Streptomyces similanensis</name>
    <dbReference type="NCBI Taxonomy" id="1274988"/>
    <lineage>
        <taxon>Bacteria</taxon>
        <taxon>Bacillati</taxon>
        <taxon>Actinomycetota</taxon>
        <taxon>Actinomycetes</taxon>
        <taxon>Kitasatosporales</taxon>
        <taxon>Streptomycetaceae</taxon>
        <taxon>Streptomyces</taxon>
    </lineage>
</organism>
<proteinExistence type="predicted"/>